<dbReference type="Pfam" id="PF08818">
    <property type="entry name" value="DUF1801"/>
    <property type="match status" value="1"/>
</dbReference>
<reference evidence="2" key="2">
    <citation type="submission" date="2024-05" db="EMBL/GenBank/DDBJ databases">
        <title>Rhodohalobacter halophilus gen. nov., sp. nov., a moderately halophilic member of the family Balneolaceae.</title>
        <authorList>
            <person name="Xia J."/>
        </authorList>
    </citation>
    <scope>NUCLEOTIDE SEQUENCE</scope>
    <source>
        <strain evidence="2">WB101</strain>
    </source>
</reference>
<keyword evidence="3" id="KW-1185">Reference proteome</keyword>
<evidence type="ECO:0000313" key="3">
    <source>
        <dbReference type="Proteomes" id="UP001165366"/>
    </source>
</evidence>
<dbReference type="SUPFAM" id="SSF159888">
    <property type="entry name" value="YdhG-like"/>
    <property type="match status" value="1"/>
</dbReference>
<dbReference type="RefSeq" id="WP_237854750.1">
    <property type="nucleotide sequence ID" value="NZ_JAKLWS010000015.1"/>
</dbReference>
<gene>
    <name evidence="2" type="ORF">L6773_12490</name>
</gene>
<dbReference type="Proteomes" id="UP001165366">
    <property type="component" value="Unassembled WGS sequence"/>
</dbReference>
<feature type="domain" description="YdhG-like" evidence="1">
    <location>
        <begin position="22"/>
        <end position="126"/>
    </location>
</feature>
<accession>A0ABS9KEX1</accession>
<sequence>MVGIIKNPEVADVFNNYPDHVRPKMMHLRQLILETADESDIVGEIEETLSWSEPSYKTKTGSTVRMDWKQQHPDQYAIYFTCTTSLVDTFRNLYSSTLKFEDNRAIVFDLSEQLPEKELKHCISLALTYHKVKHLTMLGV</sequence>
<name>A0ABS9KEX1_9BACT</name>
<comment type="caution">
    <text evidence="2">The sequence shown here is derived from an EMBL/GenBank/DDBJ whole genome shotgun (WGS) entry which is preliminary data.</text>
</comment>
<reference evidence="2" key="1">
    <citation type="submission" date="2022-01" db="EMBL/GenBank/DDBJ databases">
        <authorList>
            <person name="Wang Y."/>
        </authorList>
    </citation>
    <scope>NUCLEOTIDE SEQUENCE</scope>
    <source>
        <strain evidence="2">WB101</strain>
    </source>
</reference>
<proteinExistence type="predicted"/>
<organism evidence="2 3">
    <name type="scientific">Rhodohalobacter sulfatireducens</name>
    <dbReference type="NCBI Taxonomy" id="2911366"/>
    <lineage>
        <taxon>Bacteria</taxon>
        <taxon>Pseudomonadati</taxon>
        <taxon>Balneolota</taxon>
        <taxon>Balneolia</taxon>
        <taxon>Balneolales</taxon>
        <taxon>Balneolaceae</taxon>
        <taxon>Rhodohalobacter</taxon>
    </lineage>
</organism>
<dbReference type="EMBL" id="JAKLWS010000015">
    <property type="protein sequence ID" value="MCG2589389.1"/>
    <property type="molecule type" value="Genomic_DNA"/>
</dbReference>
<protein>
    <submittedName>
        <fullName evidence="2">DUF1801 domain-containing protein</fullName>
    </submittedName>
</protein>
<evidence type="ECO:0000313" key="2">
    <source>
        <dbReference type="EMBL" id="MCG2589389.1"/>
    </source>
</evidence>
<dbReference type="InterPro" id="IPR014922">
    <property type="entry name" value="YdhG-like"/>
</dbReference>
<evidence type="ECO:0000259" key="1">
    <source>
        <dbReference type="Pfam" id="PF08818"/>
    </source>
</evidence>